<gene>
    <name evidence="3" type="primary">LOC109114104</name>
</gene>
<name>A0A1U8PYZ6_NELNU</name>
<protein>
    <submittedName>
        <fullName evidence="3">Uncharacterized protein LOC109114104</fullName>
    </submittedName>
</protein>
<dbReference type="STRING" id="4432.A0A1U8PYZ6"/>
<dbReference type="InParanoid" id="A0A1U8PYZ6"/>
<feature type="region of interest" description="Disordered" evidence="1">
    <location>
        <begin position="1"/>
        <end position="65"/>
    </location>
</feature>
<dbReference type="PANTHER" id="PTHR33144:SF45">
    <property type="entry name" value="TRANSPOSASE TNP1_EN_SPM-LIKE DOMAIN-CONTAINING PROTEIN"/>
    <property type="match status" value="1"/>
</dbReference>
<sequence length="225" mass="25926">MRIPRQGRSSLRVNLSTSSQEPPGDAQASQQLEINMPEPQSQQTEDRASSQSTRTRGATAAADVWSMPSDEKIDLEFNEDGQPINENAKRLTRFLGSIARNGNKLPIDVDSWRDVPIETKEEVWKVVQTKFKTKENDKDFVLKSLSKKWRGWKCDLKKKYFDFDPHNADKVQIRDDQIHPQQWKNMVQYWKSEQGRMSILNNLKMKILVDGMINIILSFMGASTV</sequence>
<dbReference type="PANTHER" id="PTHR33144">
    <property type="entry name" value="OS10G0409366 PROTEIN-RELATED"/>
    <property type="match status" value="1"/>
</dbReference>
<dbReference type="OMA" id="MWNIVES"/>
<dbReference type="GeneID" id="109114104"/>
<dbReference type="RefSeq" id="XP_019051767.1">
    <property type="nucleotide sequence ID" value="XM_019196222.1"/>
</dbReference>
<evidence type="ECO:0000313" key="3">
    <source>
        <dbReference type="RefSeq" id="XP_019051767.1"/>
    </source>
</evidence>
<proteinExistence type="predicted"/>
<dbReference type="OrthoDB" id="1932876at2759"/>
<dbReference type="Proteomes" id="UP000189703">
    <property type="component" value="Unplaced"/>
</dbReference>
<organism evidence="2 3">
    <name type="scientific">Nelumbo nucifera</name>
    <name type="common">Sacred lotus</name>
    <dbReference type="NCBI Taxonomy" id="4432"/>
    <lineage>
        <taxon>Eukaryota</taxon>
        <taxon>Viridiplantae</taxon>
        <taxon>Streptophyta</taxon>
        <taxon>Embryophyta</taxon>
        <taxon>Tracheophyta</taxon>
        <taxon>Spermatophyta</taxon>
        <taxon>Magnoliopsida</taxon>
        <taxon>Proteales</taxon>
        <taxon>Nelumbonaceae</taxon>
        <taxon>Nelumbo</taxon>
    </lineage>
</organism>
<accession>A0A1U8PYZ6</accession>
<keyword evidence="2" id="KW-1185">Reference proteome</keyword>
<reference evidence="3" key="1">
    <citation type="submission" date="2025-08" db="UniProtKB">
        <authorList>
            <consortium name="RefSeq"/>
        </authorList>
    </citation>
    <scope>IDENTIFICATION</scope>
</reference>
<dbReference type="AlphaFoldDB" id="A0A1U8PYZ6"/>
<feature type="compositionally biased region" description="Polar residues" evidence="1">
    <location>
        <begin position="7"/>
        <end position="56"/>
    </location>
</feature>
<evidence type="ECO:0000256" key="1">
    <source>
        <dbReference type="SAM" id="MobiDB-lite"/>
    </source>
</evidence>
<dbReference type="KEGG" id="nnu:109114104"/>
<evidence type="ECO:0000313" key="2">
    <source>
        <dbReference type="Proteomes" id="UP000189703"/>
    </source>
</evidence>